<proteinExistence type="predicted"/>
<comment type="caution">
    <text evidence="2">The sequence shown here is derived from an EMBL/GenBank/DDBJ whole genome shotgun (WGS) entry which is preliminary data.</text>
</comment>
<evidence type="ECO:0000313" key="3">
    <source>
        <dbReference type="Proteomes" id="UP001144205"/>
    </source>
</evidence>
<evidence type="ECO:0000256" key="1">
    <source>
        <dbReference type="SAM" id="SignalP"/>
    </source>
</evidence>
<organism evidence="2 3">
    <name type="scientific">Sinisalibacter aestuarii</name>
    <dbReference type="NCBI Taxonomy" id="2949426"/>
    <lineage>
        <taxon>Bacteria</taxon>
        <taxon>Pseudomonadati</taxon>
        <taxon>Pseudomonadota</taxon>
        <taxon>Alphaproteobacteria</taxon>
        <taxon>Rhodobacterales</taxon>
        <taxon>Roseobacteraceae</taxon>
        <taxon>Sinisalibacter</taxon>
    </lineage>
</organism>
<sequence length="310" mass="32565">MPRTLIAFLITLTMLAAPASAQERVTLGSGRLFTNDTLGDGQDRWRTGSYVASWMRGPDGTVSLPGGFGELIEYRFASQIFAPANLLTPAPGDRRYGGAMSLGAYSHFTHAGYDFALGAELVAVGPMTGLDGFHAAAHTALGMTAPSAAVRAAQFGNRVYPAAGVEVSRPIGLGFGGDASGLVLRPFIQGRAGDETYARAGADLLFGPNFTSGVLVRDESTGILYQTFDDAPGKGLSFLLGADTAKVFSSAWLPASGGYTLTPTRSRARAGIHWQGETLGAFYGATWLSPEFTAQPEGQVLGSVQLRLRF</sequence>
<feature type="chain" id="PRO_5046259645" description="DUF2219 family protein" evidence="1">
    <location>
        <begin position="22"/>
        <end position="310"/>
    </location>
</feature>
<evidence type="ECO:0008006" key="4">
    <source>
        <dbReference type="Google" id="ProtNLM"/>
    </source>
</evidence>
<dbReference type="Pfam" id="PF09982">
    <property type="entry name" value="LpxR"/>
    <property type="match status" value="1"/>
</dbReference>
<reference evidence="2" key="1">
    <citation type="journal article" date="2023" name="Int. J. Syst. Evol. Microbiol.">
        <title>Sinisalibacter aestuarii sp. nov., isolated from estuarine sediment of the Arakawa River.</title>
        <authorList>
            <person name="Arafat S.T."/>
            <person name="Hirano S."/>
            <person name="Sato A."/>
            <person name="Takeuchi K."/>
            <person name="Yasuda T."/>
            <person name="Terahara T."/>
            <person name="Hamada M."/>
            <person name="Kobayashi T."/>
        </authorList>
    </citation>
    <scope>NUCLEOTIDE SEQUENCE</scope>
    <source>
        <strain evidence="2">B-399</strain>
    </source>
</reference>
<protein>
    <recommendedName>
        <fullName evidence="4">DUF2219 family protein</fullName>
    </recommendedName>
</protein>
<accession>A0ABQ5LTR1</accession>
<feature type="signal peptide" evidence="1">
    <location>
        <begin position="1"/>
        <end position="21"/>
    </location>
</feature>
<dbReference type="Proteomes" id="UP001144205">
    <property type="component" value="Unassembled WGS sequence"/>
</dbReference>
<dbReference type="Gene3D" id="2.40.128.140">
    <property type="entry name" value="Outer membrane protein"/>
    <property type="match status" value="1"/>
</dbReference>
<keyword evidence="3" id="KW-1185">Reference proteome</keyword>
<dbReference type="EMBL" id="BROH01000006">
    <property type="protein sequence ID" value="GKY88381.1"/>
    <property type="molecule type" value="Genomic_DNA"/>
</dbReference>
<gene>
    <name evidence="2" type="ORF">STA1M1_22500</name>
</gene>
<dbReference type="InterPro" id="IPR037107">
    <property type="entry name" value="Put_OMP_sf"/>
</dbReference>
<evidence type="ECO:0000313" key="2">
    <source>
        <dbReference type="EMBL" id="GKY88381.1"/>
    </source>
</evidence>
<keyword evidence="1" id="KW-0732">Signal</keyword>
<dbReference type="RefSeq" id="WP_281842423.1">
    <property type="nucleotide sequence ID" value="NZ_BROH01000006.1"/>
</dbReference>
<name>A0ABQ5LTR1_9RHOB</name>
<dbReference type="InterPro" id="IPR018707">
    <property type="entry name" value="LpxR"/>
</dbReference>